<evidence type="ECO:0008006" key="4">
    <source>
        <dbReference type="Google" id="ProtNLM"/>
    </source>
</evidence>
<dbReference type="GO" id="GO:0006974">
    <property type="term" value="P:DNA damage response"/>
    <property type="evidence" value="ECO:0007669"/>
    <property type="project" value="TreeGrafter"/>
</dbReference>
<feature type="signal peptide" evidence="1">
    <location>
        <begin position="1"/>
        <end position="30"/>
    </location>
</feature>
<dbReference type="PANTHER" id="PTHR34387:SF1">
    <property type="entry name" value="PERIPLASMIC IMMUNOGENIC PROTEIN"/>
    <property type="match status" value="1"/>
</dbReference>
<evidence type="ECO:0000256" key="1">
    <source>
        <dbReference type="SAM" id="SignalP"/>
    </source>
</evidence>
<dbReference type="PANTHER" id="PTHR34387">
    <property type="entry name" value="SLR1258 PROTEIN"/>
    <property type="match status" value="1"/>
</dbReference>
<gene>
    <name evidence="2" type="ORF">CAL20_04545</name>
</gene>
<dbReference type="RefSeq" id="WP_373558274.1">
    <property type="nucleotide sequence ID" value="NZ_NEVO01000002.1"/>
</dbReference>
<keyword evidence="3" id="KW-1185">Reference proteome</keyword>
<reference evidence="2 3" key="1">
    <citation type="submission" date="2017-05" db="EMBL/GenBank/DDBJ databases">
        <title>Complete and WGS of Bordetella genogroups.</title>
        <authorList>
            <person name="Spilker T."/>
            <person name="LiPuma J."/>
        </authorList>
    </citation>
    <scope>NUCLEOTIDE SEQUENCE [LARGE SCALE GENOMIC DNA]</scope>
    <source>
        <strain evidence="2 3">AU9919</strain>
    </source>
</reference>
<dbReference type="Pfam" id="PF04402">
    <property type="entry name" value="SIMPL"/>
    <property type="match status" value="1"/>
</dbReference>
<dbReference type="InterPro" id="IPR052022">
    <property type="entry name" value="26kDa_periplasmic_antigen"/>
</dbReference>
<proteinExistence type="predicted"/>
<dbReference type="Proteomes" id="UP000216885">
    <property type="component" value="Unassembled WGS sequence"/>
</dbReference>
<dbReference type="AlphaFoldDB" id="A0A261UVN0"/>
<name>A0A261UVN0_9BORD</name>
<keyword evidence="1" id="KW-0732">Signal</keyword>
<dbReference type="Gene3D" id="3.30.110.170">
    <property type="entry name" value="Protein of unknown function (DUF541), domain 1"/>
    <property type="match status" value="1"/>
</dbReference>
<evidence type="ECO:0000313" key="3">
    <source>
        <dbReference type="Proteomes" id="UP000216885"/>
    </source>
</evidence>
<dbReference type="Gene3D" id="3.30.70.2970">
    <property type="entry name" value="Protein of unknown function (DUF541), domain 2"/>
    <property type="match status" value="1"/>
</dbReference>
<dbReference type="InterPro" id="IPR007497">
    <property type="entry name" value="SIMPL/DUF541"/>
</dbReference>
<sequence>MHSFRVPSLNRLAAACCAAFALTVAPFAHAQQPPAPPRAPAPAVHPDERVPELTLQASASADVQQDTVRITLAAEFDADSQTKATTQLSTVLDEAVKRTEGAKGIQVHTSGYNVWPNTDEKGKIQNWRARGEIVLESKDFAAASALASKLSDKVAISQISFSLSREAREAAEKKLLGQAADAFLARAQAAAQAFGYSSYRVQQLELSGGGSPVPVPRPMGAMAKSSLSSAAGYADAPLEAGQVTVTLSVNGTVALQ</sequence>
<evidence type="ECO:0000313" key="2">
    <source>
        <dbReference type="EMBL" id="OZI64953.1"/>
    </source>
</evidence>
<dbReference type="EMBL" id="NEVQ01000003">
    <property type="protein sequence ID" value="OZI64953.1"/>
    <property type="molecule type" value="Genomic_DNA"/>
</dbReference>
<protein>
    <recommendedName>
        <fullName evidence="4">SIMPL domain-containing protein</fullName>
    </recommendedName>
</protein>
<feature type="chain" id="PRO_5012175886" description="SIMPL domain-containing protein" evidence="1">
    <location>
        <begin position="31"/>
        <end position="256"/>
    </location>
</feature>
<comment type="caution">
    <text evidence="2">The sequence shown here is derived from an EMBL/GenBank/DDBJ whole genome shotgun (WGS) entry which is preliminary data.</text>
</comment>
<accession>A0A261UVN0</accession>
<organism evidence="2 3">
    <name type="scientific">Bordetella genomosp. 4</name>
    <dbReference type="NCBI Taxonomy" id="463044"/>
    <lineage>
        <taxon>Bacteria</taxon>
        <taxon>Pseudomonadati</taxon>
        <taxon>Pseudomonadota</taxon>
        <taxon>Betaproteobacteria</taxon>
        <taxon>Burkholderiales</taxon>
        <taxon>Alcaligenaceae</taxon>
        <taxon>Bordetella</taxon>
    </lineage>
</organism>